<dbReference type="EC" id="2.3.2.27" evidence="4"/>
<comment type="similarity">
    <text evidence="14">Belongs to the RING-type zinc finger family. ATL subfamily.</text>
</comment>
<dbReference type="SUPFAM" id="SSF57850">
    <property type="entry name" value="RING/U-box"/>
    <property type="match status" value="1"/>
</dbReference>
<dbReference type="PANTHER" id="PTHR46279">
    <property type="entry name" value="RING/U-BOX SUPERFAMILY PROTEIN"/>
    <property type="match status" value="1"/>
</dbReference>
<evidence type="ECO:0000256" key="4">
    <source>
        <dbReference type="ARBA" id="ARBA00012483"/>
    </source>
</evidence>
<evidence type="ECO:0000256" key="13">
    <source>
        <dbReference type="ARBA" id="ARBA00023136"/>
    </source>
</evidence>
<feature type="domain" description="RING-type" evidence="18">
    <location>
        <begin position="315"/>
        <end position="357"/>
    </location>
</feature>
<keyword evidence="20" id="KW-1185">Reference proteome</keyword>
<keyword evidence="10" id="KW-0833">Ubl conjugation pathway</keyword>
<evidence type="ECO:0000256" key="6">
    <source>
        <dbReference type="ARBA" id="ARBA00022692"/>
    </source>
</evidence>
<evidence type="ECO:0000256" key="14">
    <source>
        <dbReference type="ARBA" id="ARBA00024209"/>
    </source>
</evidence>
<organism evidence="19 20">
    <name type="scientific">Olea europaea subsp. europaea</name>
    <dbReference type="NCBI Taxonomy" id="158383"/>
    <lineage>
        <taxon>Eukaryota</taxon>
        <taxon>Viridiplantae</taxon>
        <taxon>Streptophyta</taxon>
        <taxon>Embryophyta</taxon>
        <taxon>Tracheophyta</taxon>
        <taxon>Spermatophyta</taxon>
        <taxon>Magnoliopsida</taxon>
        <taxon>eudicotyledons</taxon>
        <taxon>Gunneridae</taxon>
        <taxon>Pentapetalae</taxon>
        <taxon>asterids</taxon>
        <taxon>lamiids</taxon>
        <taxon>Lamiales</taxon>
        <taxon>Oleaceae</taxon>
        <taxon>Oleeae</taxon>
        <taxon>Olea</taxon>
    </lineage>
</organism>
<evidence type="ECO:0000256" key="12">
    <source>
        <dbReference type="ARBA" id="ARBA00022989"/>
    </source>
</evidence>
<evidence type="ECO:0000256" key="8">
    <source>
        <dbReference type="ARBA" id="ARBA00022729"/>
    </source>
</evidence>
<evidence type="ECO:0000256" key="9">
    <source>
        <dbReference type="ARBA" id="ARBA00022771"/>
    </source>
</evidence>
<dbReference type="InterPro" id="IPR046948">
    <property type="entry name" value="ATL20-22-like"/>
</dbReference>
<dbReference type="Pfam" id="PF13639">
    <property type="entry name" value="zf-RING_2"/>
    <property type="match status" value="1"/>
</dbReference>
<keyword evidence="7" id="KW-0479">Metal-binding</keyword>
<evidence type="ECO:0000259" key="18">
    <source>
        <dbReference type="PROSITE" id="PS50089"/>
    </source>
</evidence>
<sequence length="363" mass="40952">MDSRKVVCFIIFFFFPQFLITVSSSTEFCFTSACSRGEAIVQFPFRLENCHPKRCGYPGFDLFCNSQNQTIVELPNSGKFTIQAIEYETQNLWINDPEYCLPKRLLKLNLSGSPFTGVFYQDFTLFNCTFDYRGLDPIACLSGENYTVFATSHKRAISFLASECNLIATIGVPVQWTFLEPVLSSDLSGDLRLQWAAPLCRRCESRGRRCGFKSNSSTEIECSNVNRHGLPRRVRYALIVGAGVPAILCIVGLLCYIRGRVKRFGRERHTTVEFTSVAMPHSTITSGLDSTIIESYPKTVLGESRRLAKLDDSICSICLSGYMPKETLRSIPECQHCFHAECIDEWLRIKDSCPICRNSPNSS</sequence>
<comment type="catalytic activity">
    <reaction evidence="1">
        <text>S-ubiquitinyl-[E2 ubiquitin-conjugating enzyme]-L-cysteine + [acceptor protein]-L-lysine = [E2 ubiquitin-conjugating enzyme]-L-cysteine + N(6)-ubiquitinyl-[acceptor protein]-L-lysine.</text>
        <dbReference type="EC" id="2.3.2.27"/>
    </reaction>
</comment>
<dbReference type="Pfam" id="PF13947">
    <property type="entry name" value="GUB_WAK_bind"/>
    <property type="match status" value="1"/>
</dbReference>
<dbReference type="OrthoDB" id="8062037at2759"/>
<feature type="transmembrane region" description="Helical" evidence="16">
    <location>
        <begin position="236"/>
        <end position="257"/>
    </location>
</feature>
<name>A0A8S0PYF2_OLEEU</name>
<dbReference type="InterPro" id="IPR025287">
    <property type="entry name" value="WAK_GUB"/>
</dbReference>
<comment type="pathway">
    <text evidence="3">Protein modification; protein ubiquitination.</text>
</comment>
<accession>A0A8S0PYF2</accession>
<dbReference type="PANTHER" id="PTHR46279:SF10">
    <property type="entry name" value="RING-TYPE E3 UBIQUITIN TRANSFERASE"/>
    <property type="match status" value="1"/>
</dbReference>
<dbReference type="AlphaFoldDB" id="A0A8S0PYF2"/>
<evidence type="ECO:0000256" key="16">
    <source>
        <dbReference type="SAM" id="Phobius"/>
    </source>
</evidence>
<dbReference type="SMART" id="SM00184">
    <property type="entry name" value="RING"/>
    <property type="match status" value="1"/>
</dbReference>
<evidence type="ECO:0000256" key="15">
    <source>
        <dbReference type="PROSITE-ProRule" id="PRU00175"/>
    </source>
</evidence>
<keyword evidence="11" id="KW-0862">Zinc</keyword>
<dbReference type="InterPro" id="IPR013083">
    <property type="entry name" value="Znf_RING/FYVE/PHD"/>
</dbReference>
<dbReference type="Gene3D" id="3.30.40.10">
    <property type="entry name" value="Zinc/RING finger domain, C3HC4 (zinc finger)"/>
    <property type="match status" value="1"/>
</dbReference>
<dbReference type="Gramene" id="OE9A056534T1">
    <property type="protein sequence ID" value="OE9A056534C1"/>
    <property type="gene ID" value="OE9A056534"/>
</dbReference>
<keyword evidence="13 16" id="KW-0472">Membrane</keyword>
<dbReference type="EMBL" id="CACTIH010000231">
    <property type="protein sequence ID" value="CAA2957653.1"/>
    <property type="molecule type" value="Genomic_DNA"/>
</dbReference>
<evidence type="ECO:0000256" key="7">
    <source>
        <dbReference type="ARBA" id="ARBA00022723"/>
    </source>
</evidence>
<feature type="chain" id="PRO_5035790926" description="RING-type E3 ubiquitin transferase" evidence="17">
    <location>
        <begin position="26"/>
        <end position="363"/>
    </location>
</feature>
<dbReference type="PROSITE" id="PS50089">
    <property type="entry name" value="ZF_RING_2"/>
    <property type="match status" value="1"/>
</dbReference>
<evidence type="ECO:0000313" key="19">
    <source>
        <dbReference type="EMBL" id="CAA2957653.1"/>
    </source>
</evidence>
<evidence type="ECO:0000256" key="11">
    <source>
        <dbReference type="ARBA" id="ARBA00022833"/>
    </source>
</evidence>
<gene>
    <name evidence="19" type="ORF">OLEA9_A056534</name>
</gene>
<evidence type="ECO:0000256" key="3">
    <source>
        <dbReference type="ARBA" id="ARBA00004906"/>
    </source>
</evidence>
<proteinExistence type="inferred from homology"/>
<keyword evidence="5" id="KW-0808">Transferase</keyword>
<evidence type="ECO:0000256" key="17">
    <source>
        <dbReference type="SAM" id="SignalP"/>
    </source>
</evidence>
<protein>
    <recommendedName>
        <fullName evidence="4">RING-type E3 ubiquitin transferase</fullName>
        <ecNumber evidence="4">2.3.2.27</ecNumber>
    </recommendedName>
</protein>
<evidence type="ECO:0000256" key="2">
    <source>
        <dbReference type="ARBA" id="ARBA00004167"/>
    </source>
</evidence>
<feature type="signal peptide" evidence="17">
    <location>
        <begin position="1"/>
        <end position="25"/>
    </location>
</feature>
<dbReference type="GO" id="GO:0061630">
    <property type="term" value="F:ubiquitin protein ligase activity"/>
    <property type="evidence" value="ECO:0007669"/>
    <property type="project" value="UniProtKB-EC"/>
</dbReference>
<dbReference type="InterPro" id="IPR001841">
    <property type="entry name" value="Znf_RING"/>
</dbReference>
<evidence type="ECO:0000256" key="5">
    <source>
        <dbReference type="ARBA" id="ARBA00022679"/>
    </source>
</evidence>
<dbReference type="CDD" id="cd16461">
    <property type="entry name" value="RING-H2_EL5-like"/>
    <property type="match status" value="1"/>
</dbReference>
<keyword evidence="12 16" id="KW-1133">Transmembrane helix</keyword>
<dbReference type="Proteomes" id="UP000594638">
    <property type="component" value="Unassembled WGS sequence"/>
</dbReference>
<keyword evidence="6 16" id="KW-0812">Transmembrane</keyword>
<comment type="caution">
    <text evidence="19">The sequence shown here is derived from an EMBL/GenBank/DDBJ whole genome shotgun (WGS) entry which is preliminary data.</text>
</comment>
<dbReference type="GO" id="GO:0008270">
    <property type="term" value="F:zinc ion binding"/>
    <property type="evidence" value="ECO:0007669"/>
    <property type="project" value="UniProtKB-KW"/>
</dbReference>
<keyword evidence="8 17" id="KW-0732">Signal</keyword>
<keyword evidence="9 15" id="KW-0863">Zinc-finger</keyword>
<evidence type="ECO:0000256" key="1">
    <source>
        <dbReference type="ARBA" id="ARBA00000900"/>
    </source>
</evidence>
<evidence type="ECO:0000313" key="20">
    <source>
        <dbReference type="Proteomes" id="UP000594638"/>
    </source>
</evidence>
<evidence type="ECO:0000256" key="10">
    <source>
        <dbReference type="ARBA" id="ARBA00022786"/>
    </source>
</evidence>
<dbReference type="GO" id="GO:0030247">
    <property type="term" value="F:polysaccharide binding"/>
    <property type="evidence" value="ECO:0007669"/>
    <property type="project" value="InterPro"/>
</dbReference>
<reference evidence="19 20" key="1">
    <citation type="submission" date="2019-12" db="EMBL/GenBank/DDBJ databases">
        <authorList>
            <person name="Alioto T."/>
            <person name="Alioto T."/>
            <person name="Gomez Garrido J."/>
        </authorList>
    </citation>
    <scope>NUCLEOTIDE SEQUENCE [LARGE SCALE GENOMIC DNA]</scope>
</reference>
<dbReference type="GO" id="GO:0016020">
    <property type="term" value="C:membrane"/>
    <property type="evidence" value="ECO:0007669"/>
    <property type="project" value="UniProtKB-SubCell"/>
</dbReference>
<comment type="subcellular location">
    <subcellularLocation>
        <location evidence="2">Membrane</location>
        <topology evidence="2">Single-pass membrane protein</topology>
    </subcellularLocation>
</comment>